<dbReference type="EMBL" id="CP002565">
    <property type="protein sequence ID" value="AEB69343.1"/>
    <property type="molecule type" value="Genomic_DNA"/>
</dbReference>
<keyword evidence="5 7" id="KW-0408">Iron</keyword>
<keyword evidence="3 7" id="KW-0479">Metal-binding</keyword>
<dbReference type="GO" id="GO:0016491">
    <property type="term" value="F:oxidoreductase activity"/>
    <property type="evidence" value="ECO:0007669"/>
    <property type="project" value="UniProtKB-ARBA"/>
</dbReference>
<keyword evidence="6 7" id="KW-0411">Iron-sulfur</keyword>
<sequence length="73" mass="7908">MTKVVIDREGCISCGTCWEDCPDFFEENPDDNLSQVVEKYRTGGLGEGEAPDDLLSCVVDASDACPAEVIHVI</sequence>
<evidence type="ECO:0000313" key="9">
    <source>
        <dbReference type="EMBL" id="AEB69343.1"/>
    </source>
</evidence>
<keyword evidence="2 7" id="KW-0813">Transport</keyword>
<evidence type="ECO:0000256" key="5">
    <source>
        <dbReference type="ARBA" id="ARBA00023004"/>
    </source>
</evidence>
<dbReference type="PRINTS" id="PR00352">
    <property type="entry name" value="3FE4SFRDOXIN"/>
</dbReference>
<dbReference type="Pfam" id="PF13459">
    <property type="entry name" value="Fer4_15"/>
    <property type="match status" value="1"/>
</dbReference>
<dbReference type="Proteomes" id="UP000007807">
    <property type="component" value="Chromosome"/>
</dbReference>
<evidence type="ECO:0000256" key="3">
    <source>
        <dbReference type="ARBA" id="ARBA00022723"/>
    </source>
</evidence>
<reference evidence="9 10" key="1">
    <citation type="journal article" date="2011" name="J. Bacteriol.">
        <title>Complete genome sequence of Methanosaeta concilii, a specialist in aceticlastic methanogenesis.</title>
        <authorList>
            <person name="Barber R.D."/>
            <person name="Zhang L."/>
            <person name="Harnack M."/>
            <person name="Olson M.V."/>
            <person name="Kaul R."/>
            <person name="Ingram-Smith C."/>
            <person name="Smith K.S."/>
        </authorList>
    </citation>
    <scope>NUCLEOTIDE SEQUENCE [LARGE SCALE GENOMIC DNA]</scope>
    <source>
        <strain evidence="10">ATCC 5969 / DSM 3671 / JCM 10134 / NBRC 103675 / OCM 69 / GP-6</strain>
    </source>
</reference>
<dbReference type="OrthoDB" id="5583at2157"/>
<accession>F4BT54</accession>
<dbReference type="PROSITE" id="PS00198">
    <property type="entry name" value="4FE4S_FER_1"/>
    <property type="match status" value="1"/>
</dbReference>
<evidence type="ECO:0000259" key="8">
    <source>
        <dbReference type="PROSITE" id="PS51379"/>
    </source>
</evidence>
<dbReference type="PANTHER" id="PTHR36923">
    <property type="entry name" value="FERREDOXIN"/>
    <property type="match status" value="1"/>
</dbReference>
<dbReference type="KEGG" id="mcj:MCON_3011"/>
<dbReference type="GO" id="GO:0005506">
    <property type="term" value="F:iron ion binding"/>
    <property type="evidence" value="ECO:0007669"/>
    <property type="project" value="UniProtKB-UniRule"/>
</dbReference>
<dbReference type="PROSITE" id="PS51379">
    <property type="entry name" value="4FE4S_FER_2"/>
    <property type="match status" value="1"/>
</dbReference>
<dbReference type="STRING" id="990316.MCON_3011"/>
<dbReference type="GO" id="GO:0051536">
    <property type="term" value="F:iron-sulfur cluster binding"/>
    <property type="evidence" value="ECO:0007669"/>
    <property type="project" value="UniProtKB-KW"/>
</dbReference>
<proteinExistence type="predicted"/>
<protein>
    <recommendedName>
        <fullName evidence="7">Ferredoxin</fullName>
    </recommendedName>
</protein>
<keyword evidence="4 7" id="KW-0249">Electron transport</keyword>
<dbReference type="HOGENOM" id="CLU_139698_9_1_2"/>
<evidence type="ECO:0000256" key="1">
    <source>
        <dbReference type="ARBA" id="ARBA00001966"/>
    </source>
</evidence>
<dbReference type="RefSeq" id="WP_013720364.1">
    <property type="nucleotide sequence ID" value="NC_015416.1"/>
</dbReference>
<dbReference type="Gene3D" id="3.30.70.20">
    <property type="match status" value="1"/>
</dbReference>
<dbReference type="InParanoid" id="F4BT54"/>
<dbReference type="InterPro" id="IPR051269">
    <property type="entry name" value="Fe-S_cluster_ET"/>
</dbReference>
<dbReference type="InterPro" id="IPR017900">
    <property type="entry name" value="4Fe4S_Fe_S_CS"/>
</dbReference>
<comment type="function">
    <text evidence="7">Ferredoxins are iron-sulfur proteins that transfer electrons in a wide variety of metabolic reactions.</text>
</comment>
<evidence type="ECO:0000256" key="2">
    <source>
        <dbReference type="ARBA" id="ARBA00022448"/>
    </source>
</evidence>
<dbReference type="SUPFAM" id="SSF54862">
    <property type="entry name" value="4Fe-4S ferredoxins"/>
    <property type="match status" value="1"/>
</dbReference>
<dbReference type="PANTHER" id="PTHR36923:SF3">
    <property type="entry name" value="FERREDOXIN"/>
    <property type="match status" value="1"/>
</dbReference>
<dbReference type="GeneID" id="10462299"/>
<dbReference type="AlphaFoldDB" id="F4BT54"/>
<evidence type="ECO:0000256" key="7">
    <source>
        <dbReference type="RuleBase" id="RU368020"/>
    </source>
</evidence>
<comment type="cofactor">
    <cofactor evidence="1">
        <name>[4Fe-4S] cluster</name>
        <dbReference type="ChEBI" id="CHEBI:49883"/>
    </cofactor>
</comment>
<keyword evidence="10" id="KW-1185">Reference proteome</keyword>
<gene>
    <name evidence="9" type="ordered locus">MCON_3011</name>
</gene>
<dbReference type="GO" id="GO:0009055">
    <property type="term" value="F:electron transfer activity"/>
    <property type="evidence" value="ECO:0007669"/>
    <property type="project" value="UniProtKB-UniRule"/>
</dbReference>
<name>F4BT54_METSG</name>
<evidence type="ECO:0000256" key="4">
    <source>
        <dbReference type="ARBA" id="ARBA00022982"/>
    </source>
</evidence>
<feature type="domain" description="4Fe-4S ferredoxin-type" evidence="8">
    <location>
        <begin position="2"/>
        <end position="30"/>
    </location>
</feature>
<dbReference type="InterPro" id="IPR017896">
    <property type="entry name" value="4Fe4S_Fe-S-bd"/>
</dbReference>
<dbReference type="InterPro" id="IPR001080">
    <property type="entry name" value="3Fe4S_ferredoxin"/>
</dbReference>
<evidence type="ECO:0000313" key="10">
    <source>
        <dbReference type="Proteomes" id="UP000007807"/>
    </source>
</evidence>
<organism evidence="9 10">
    <name type="scientific">Methanothrix soehngenii (strain ATCC 5969 / DSM 3671 / JCM 10134 / NBRC 103675 / OCM 69 / GP-6)</name>
    <name type="common">Methanosaeta concilii</name>
    <dbReference type="NCBI Taxonomy" id="990316"/>
    <lineage>
        <taxon>Archaea</taxon>
        <taxon>Methanobacteriati</taxon>
        <taxon>Methanobacteriota</taxon>
        <taxon>Stenosarchaea group</taxon>
        <taxon>Methanomicrobia</taxon>
        <taxon>Methanotrichales</taxon>
        <taxon>Methanotrichaceae</taxon>
        <taxon>Methanothrix</taxon>
    </lineage>
</organism>
<evidence type="ECO:0000256" key="6">
    <source>
        <dbReference type="ARBA" id="ARBA00023014"/>
    </source>
</evidence>